<dbReference type="STRING" id="70996.SE18_04535"/>
<evidence type="ECO:0000259" key="9">
    <source>
        <dbReference type="Pfam" id="PF02770"/>
    </source>
</evidence>
<dbReference type="Gene3D" id="2.40.110.10">
    <property type="entry name" value="Butyryl-CoA Dehydrogenase, subunit A, domain 2"/>
    <property type="match status" value="1"/>
</dbReference>
<dbReference type="PANTHER" id="PTHR48083">
    <property type="entry name" value="MEDIUM-CHAIN SPECIFIC ACYL-COA DEHYDROGENASE, MITOCHONDRIAL-RELATED"/>
    <property type="match status" value="1"/>
</dbReference>
<dbReference type="FunFam" id="2.40.110.10:FF:000002">
    <property type="entry name" value="Acyl-CoA dehydrogenase fadE12"/>
    <property type="match status" value="1"/>
</dbReference>
<dbReference type="InterPro" id="IPR006091">
    <property type="entry name" value="Acyl-CoA_Oxase/DH_mid-dom"/>
</dbReference>
<dbReference type="Gene3D" id="1.10.540.10">
    <property type="entry name" value="Acyl-CoA dehydrogenase/oxidase, N-terminal domain"/>
    <property type="match status" value="1"/>
</dbReference>
<comment type="cofactor">
    <cofactor evidence="1 7">
        <name>FAD</name>
        <dbReference type="ChEBI" id="CHEBI:57692"/>
    </cofactor>
</comment>
<keyword evidence="6 7" id="KW-0560">Oxidoreductase</keyword>
<evidence type="ECO:0000256" key="6">
    <source>
        <dbReference type="ARBA" id="ARBA00023002"/>
    </source>
</evidence>
<feature type="domain" description="Acyl-CoA dehydrogenase/oxidase N-terminal" evidence="10">
    <location>
        <begin position="11"/>
        <end position="126"/>
    </location>
</feature>
<feature type="domain" description="Acyl-CoA dehydrogenase/oxidase C-terminal" evidence="8">
    <location>
        <begin position="244"/>
        <end position="395"/>
    </location>
</feature>
<dbReference type="SUPFAM" id="SSF47203">
    <property type="entry name" value="Acyl-CoA dehydrogenase C-terminal domain-like"/>
    <property type="match status" value="1"/>
</dbReference>
<dbReference type="RefSeq" id="WP_054533227.1">
    <property type="nucleotide sequence ID" value="NZ_LGKP01000008.1"/>
</dbReference>
<evidence type="ECO:0000256" key="4">
    <source>
        <dbReference type="ARBA" id="ARBA00022630"/>
    </source>
</evidence>
<dbReference type="GO" id="GO:0050660">
    <property type="term" value="F:flavin adenine dinucleotide binding"/>
    <property type="evidence" value="ECO:0007669"/>
    <property type="project" value="InterPro"/>
</dbReference>
<dbReference type="SUPFAM" id="SSF56645">
    <property type="entry name" value="Acyl-CoA dehydrogenase NM domain-like"/>
    <property type="match status" value="1"/>
</dbReference>
<dbReference type="GO" id="GO:0003995">
    <property type="term" value="F:acyl-CoA dehydrogenase activity"/>
    <property type="evidence" value="ECO:0007669"/>
    <property type="project" value="TreeGrafter"/>
</dbReference>
<dbReference type="GO" id="GO:0033539">
    <property type="term" value="P:fatty acid beta-oxidation using acyl-CoA dehydrogenase"/>
    <property type="evidence" value="ECO:0007669"/>
    <property type="project" value="TreeGrafter"/>
</dbReference>
<dbReference type="EMBL" id="LGKP01000008">
    <property type="protein sequence ID" value="KPL91024.1"/>
    <property type="molecule type" value="Genomic_DNA"/>
</dbReference>
<evidence type="ECO:0000256" key="2">
    <source>
        <dbReference type="ARBA" id="ARBA00009347"/>
    </source>
</evidence>
<sequence length="405" mass="44969">MDFAIPSHIAAMREQISQFLVEKVYPNEQAWFDYDEKAYPACSEDHPEIQQLQAEVKELGLWAGHLPREAGGMGLSIMEYGLLNEIIGRSYFAPRIFGSNAPDSGNAEILWHYGTPAQHEQFFWPLQQAAVRSFFSMTEPEVSGADPTLLETSAELIADHWVINGRKWYSTNANGAGFGIVMAKTDPDAPTHLRYSQIIVPADTPGLTLVRPISVMGHTTGGGHWEIEYTNVRVPAENLLGKRGSGFAIAQTRLGPGRIHHCMRWLGQAQRAFDLMCEYSTKRVAFGGPLADKQMVQHWIAESAAEIQAARLSVLHAAWQIDQAGAKSARIDISLIKFSVAAMLMNVLDRAIQVHGGLGVSDDTPLAFMWRQGRASRIYDGPDEVHKMVVAREILKRYGYPARNV</sequence>
<evidence type="ECO:0000256" key="3">
    <source>
        <dbReference type="ARBA" id="ARBA00011738"/>
    </source>
</evidence>
<evidence type="ECO:0000259" key="8">
    <source>
        <dbReference type="Pfam" id="PF00441"/>
    </source>
</evidence>
<dbReference type="InterPro" id="IPR037069">
    <property type="entry name" value="AcylCoA_DH/ox_N_sf"/>
</dbReference>
<keyword evidence="5 7" id="KW-0274">FAD</keyword>
<dbReference type="Pfam" id="PF00441">
    <property type="entry name" value="Acyl-CoA_dh_1"/>
    <property type="match status" value="1"/>
</dbReference>
<dbReference type="InterPro" id="IPR050741">
    <property type="entry name" value="Acyl-CoA_dehydrogenase"/>
</dbReference>
<keyword evidence="12" id="KW-1185">Reference proteome</keyword>
<evidence type="ECO:0000313" key="11">
    <source>
        <dbReference type="EMBL" id="KPL91024.1"/>
    </source>
</evidence>
<dbReference type="InterPro" id="IPR009075">
    <property type="entry name" value="AcylCo_DH/oxidase_C"/>
</dbReference>
<dbReference type="InterPro" id="IPR046373">
    <property type="entry name" value="Acyl-CoA_Oxase/DH_mid-dom_sf"/>
</dbReference>
<dbReference type="InterPro" id="IPR013786">
    <property type="entry name" value="AcylCoA_DH/ox_N"/>
</dbReference>
<dbReference type="InterPro" id="IPR009100">
    <property type="entry name" value="AcylCoA_DH/oxidase_NM_dom_sf"/>
</dbReference>
<evidence type="ECO:0000256" key="1">
    <source>
        <dbReference type="ARBA" id="ARBA00001974"/>
    </source>
</evidence>
<evidence type="ECO:0000256" key="5">
    <source>
        <dbReference type="ARBA" id="ARBA00022827"/>
    </source>
</evidence>
<dbReference type="Gene3D" id="1.20.140.10">
    <property type="entry name" value="Butyryl-CoA Dehydrogenase, subunit A, domain 3"/>
    <property type="match status" value="1"/>
</dbReference>
<proteinExistence type="inferred from homology"/>
<reference evidence="11 12" key="1">
    <citation type="submission" date="2015-07" db="EMBL/GenBank/DDBJ databases">
        <title>Whole genome sequence of Herpetosiphon geysericola DSM 7119.</title>
        <authorList>
            <person name="Hemp J."/>
            <person name="Ward L.M."/>
            <person name="Pace L.A."/>
            <person name="Fischer W.W."/>
        </authorList>
    </citation>
    <scope>NUCLEOTIDE SEQUENCE [LARGE SCALE GENOMIC DNA]</scope>
    <source>
        <strain evidence="11 12">DSM 7119</strain>
    </source>
</reference>
<organism evidence="11 12">
    <name type="scientific">Herpetosiphon geysericola</name>
    <dbReference type="NCBI Taxonomy" id="70996"/>
    <lineage>
        <taxon>Bacteria</taxon>
        <taxon>Bacillati</taxon>
        <taxon>Chloroflexota</taxon>
        <taxon>Chloroflexia</taxon>
        <taxon>Herpetosiphonales</taxon>
        <taxon>Herpetosiphonaceae</taxon>
        <taxon>Herpetosiphon</taxon>
    </lineage>
</organism>
<dbReference type="GO" id="GO:0005737">
    <property type="term" value="C:cytoplasm"/>
    <property type="evidence" value="ECO:0007669"/>
    <property type="project" value="TreeGrafter"/>
</dbReference>
<dbReference type="Proteomes" id="UP000050277">
    <property type="component" value="Unassembled WGS sequence"/>
</dbReference>
<feature type="domain" description="Acyl-CoA oxidase/dehydrogenase middle" evidence="9">
    <location>
        <begin position="135"/>
        <end position="219"/>
    </location>
</feature>
<accession>A0A0P6YFS1</accession>
<dbReference type="Pfam" id="PF02771">
    <property type="entry name" value="Acyl-CoA_dh_N"/>
    <property type="match status" value="1"/>
</dbReference>
<evidence type="ECO:0000313" key="12">
    <source>
        <dbReference type="Proteomes" id="UP000050277"/>
    </source>
</evidence>
<name>A0A0P6YFS1_9CHLR</name>
<comment type="subunit">
    <text evidence="3">Homodimer.</text>
</comment>
<evidence type="ECO:0000256" key="7">
    <source>
        <dbReference type="RuleBase" id="RU362125"/>
    </source>
</evidence>
<dbReference type="OrthoDB" id="9778581at2"/>
<comment type="similarity">
    <text evidence="2 7">Belongs to the acyl-CoA dehydrogenase family.</text>
</comment>
<dbReference type="PANTHER" id="PTHR48083:SF13">
    <property type="entry name" value="ACYL-COA DEHYDROGENASE FAMILY MEMBER 11"/>
    <property type="match status" value="1"/>
</dbReference>
<evidence type="ECO:0000259" key="10">
    <source>
        <dbReference type="Pfam" id="PF02771"/>
    </source>
</evidence>
<protein>
    <submittedName>
        <fullName evidence="11">Acyl-CoA dehydrogenase</fullName>
    </submittedName>
</protein>
<gene>
    <name evidence="11" type="ORF">SE18_04535</name>
</gene>
<dbReference type="Pfam" id="PF02770">
    <property type="entry name" value="Acyl-CoA_dh_M"/>
    <property type="match status" value="1"/>
</dbReference>
<dbReference type="InterPro" id="IPR036250">
    <property type="entry name" value="AcylCo_DH-like_C"/>
</dbReference>
<comment type="caution">
    <text evidence="11">The sequence shown here is derived from an EMBL/GenBank/DDBJ whole genome shotgun (WGS) entry which is preliminary data.</text>
</comment>
<dbReference type="AlphaFoldDB" id="A0A0P6YFS1"/>
<keyword evidence="4 7" id="KW-0285">Flavoprotein</keyword>